<sequence>MSEVKKLLAIGKRMKKEQLSKKQLLLSDLKVNVEDSEVESLPRLIYNHTLTKTSLIKESPHGASVFAQKLEQALKDGVITEPVYHYNRHLFTRHDIAALWEHWGIEKYRDNYEPCAIAVENQKGGTGKSTTTGTLGTGMALDIQLNARVLILELDPQGTNGQGMINHMAVGKDTVYLTPVDLILGEYEEDSDYQDLRNQGFTREEIISNAPFNTHLPNLDVMPAFGTDERFLHTFWQADDEMKDQLISELRTSIMPVLKEKYDFILIDTPPQESPLVWVVNDAIDALLIPITPQEYDYASTVNYSITTGERFGDLPNGGENLKWVRYLVVNHDEKSNSELKTINKLARTVQDRLLSTQIPHSELISYASSINRTALDVSKTEVKENKICSAKRYDEAILNINQVVKQIVREIKNISHKAV</sequence>
<dbReference type="RefSeq" id="WP_114091622.1">
    <property type="nucleotide sequence ID" value="NZ_QOUW02000007.1"/>
</dbReference>
<evidence type="ECO:0000313" key="2">
    <source>
        <dbReference type="EMBL" id="RIW17864.1"/>
    </source>
</evidence>
<evidence type="ECO:0000313" key="3">
    <source>
        <dbReference type="Proteomes" id="UP000253437"/>
    </source>
</evidence>
<dbReference type="AlphaFoldDB" id="A0A8B3DRA1"/>
<organism evidence="2 3">
    <name type="scientific">Vibrio harveyi</name>
    <name type="common">Beneckea harveyi</name>
    <dbReference type="NCBI Taxonomy" id="669"/>
    <lineage>
        <taxon>Bacteria</taxon>
        <taxon>Pseudomonadati</taxon>
        <taxon>Pseudomonadota</taxon>
        <taxon>Gammaproteobacteria</taxon>
        <taxon>Vibrionales</taxon>
        <taxon>Vibrionaceae</taxon>
        <taxon>Vibrio</taxon>
    </lineage>
</organism>
<dbReference type="Proteomes" id="UP000253437">
    <property type="component" value="Unassembled WGS sequence"/>
</dbReference>
<dbReference type="Gene3D" id="3.40.50.300">
    <property type="entry name" value="P-loop containing nucleotide triphosphate hydrolases"/>
    <property type="match status" value="1"/>
</dbReference>
<name>A0A8B3DRA1_VIBHA</name>
<dbReference type="EMBL" id="QOUW02000007">
    <property type="protein sequence ID" value="RIW17864.1"/>
    <property type="molecule type" value="Genomic_DNA"/>
</dbReference>
<comment type="caution">
    <text evidence="2">The sequence shown here is derived from an EMBL/GenBank/DDBJ whole genome shotgun (WGS) entry which is preliminary data.</text>
</comment>
<dbReference type="SUPFAM" id="SSF52540">
    <property type="entry name" value="P-loop containing nucleoside triphosphate hydrolases"/>
    <property type="match status" value="1"/>
</dbReference>
<dbReference type="PANTHER" id="PTHR13696:SF98">
    <property type="entry name" value="PLASMID PARTITION PROTEIN A"/>
    <property type="match status" value="1"/>
</dbReference>
<evidence type="ECO:0000259" key="1">
    <source>
        <dbReference type="Pfam" id="PF13614"/>
    </source>
</evidence>
<gene>
    <name evidence="2" type="ORF">DS957_003585</name>
</gene>
<dbReference type="InterPro" id="IPR027417">
    <property type="entry name" value="P-loop_NTPase"/>
</dbReference>
<reference evidence="2 3" key="1">
    <citation type="submission" date="2018-08" db="EMBL/GenBank/DDBJ databases">
        <title>Vibrio harveyi strains pathogenic to white snook Centropomus viridis Lockington (1877) and potential probiotic bacteria.</title>
        <authorList>
            <person name="Soto-Rodriguez S."/>
            <person name="Gomez-Gil B."/>
            <person name="Lozano-Olvera R."/>
        </authorList>
    </citation>
    <scope>NUCLEOTIDE SEQUENCE [LARGE SCALE GENOMIC DNA]</scope>
    <source>
        <strain evidence="2 3">CAIM 1508</strain>
    </source>
</reference>
<dbReference type="Pfam" id="PF13614">
    <property type="entry name" value="AAA_31"/>
    <property type="match status" value="1"/>
</dbReference>
<dbReference type="InterPro" id="IPR025669">
    <property type="entry name" value="AAA_dom"/>
</dbReference>
<dbReference type="PANTHER" id="PTHR13696">
    <property type="entry name" value="P-LOOP CONTAINING NUCLEOSIDE TRIPHOSPHATE HYDROLASE"/>
    <property type="match status" value="1"/>
</dbReference>
<accession>A0A8B3DRA1</accession>
<proteinExistence type="predicted"/>
<dbReference type="InterPro" id="IPR050678">
    <property type="entry name" value="DNA_Partitioning_ATPase"/>
</dbReference>
<protein>
    <submittedName>
        <fullName evidence="2">ParA family protein</fullName>
    </submittedName>
</protein>
<feature type="domain" description="AAA" evidence="1">
    <location>
        <begin position="117"/>
        <end position="297"/>
    </location>
</feature>